<sequence>MSIRPVPFSRARFSRPALTRAAVGAGLATALFVGAAAPAAAQPTGSDAAGLPGIPPGVIQAIPGMPDLSPIMPSLPESTGEVANLGRVDATFPFLGTLYSADLNKQVVAGQRVLPGGLVTVRLEVAGNGGDTFVRELRNVMPAGFELVSVMRMRDNALGEAAHILSEEEYEVVEREADGLREVKVTWTENGLLGGLYQDNPLIKKGQSIVVDFVYRAPMEPGDYEHGGVMRVSSYLNAFENTVGGDKGGVPINVALAPENVFGSLEGYGVGSI</sequence>
<protein>
    <submittedName>
        <fullName evidence="2">Uncharacterized protein</fullName>
    </submittedName>
</protein>
<accession>A0A7X9SVP5</accession>
<feature type="chain" id="PRO_5031419992" evidence="1">
    <location>
        <begin position="42"/>
        <end position="273"/>
    </location>
</feature>
<reference evidence="2 3" key="1">
    <citation type="submission" date="2020-04" db="EMBL/GenBank/DDBJ databases">
        <authorList>
            <person name="Hitch T.C.A."/>
            <person name="Wylensek D."/>
            <person name="Clavel T."/>
        </authorList>
    </citation>
    <scope>NUCLEOTIDE SEQUENCE [LARGE SCALE GENOMIC DNA]</scope>
    <source>
        <strain evidence="2 3">BL-383-APC-2I</strain>
    </source>
</reference>
<feature type="signal peptide" evidence="1">
    <location>
        <begin position="1"/>
        <end position="41"/>
    </location>
</feature>
<dbReference type="EMBL" id="JABAGA010000002">
    <property type="protein sequence ID" value="NMF08917.1"/>
    <property type="molecule type" value="Genomic_DNA"/>
</dbReference>
<proteinExistence type="predicted"/>
<evidence type="ECO:0000313" key="3">
    <source>
        <dbReference type="Proteomes" id="UP000589552"/>
    </source>
</evidence>
<name>A0A7X9SVP5_9CORY</name>
<evidence type="ECO:0000256" key="1">
    <source>
        <dbReference type="SAM" id="SignalP"/>
    </source>
</evidence>
<comment type="caution">
    <text evidence="2">The sequence shown here is derived from an EMBL/GenBank/DDBJ whole genome shotgun (WGS) entry which is preliminary data.</text>
</comment>
<evidence type="ECO:0000313" key="2">
    <source>
        <dbReference type="EMBL" id="NMF08917.1"/>
    </source>
</evidence>
<gene>
    <name evidence="2" type="ORF">HF852_04735</name>
</gene>
<keyword evidence="1" id="KW-0732">Signal</keyword>
<dbReference type="Proteomes" id="UP000589552">
    <property type="component" value="Unassembled WGS sequence"/>
</dbReference>
<dbReference type="RefSeq" id="WP_168937553.1">
    <property type="nucleotide sequence ID" value="NZ_JABAGA010000002.1"/>
</dbReference>
<dbReference type="AlphaFoldDB" id="A0A7X9SVP5"/>
<organism evidence="2 3">
    <name type="scientific">Corynebacterium xerosis</name>
    <dbReference type="NCBI Taxonomy" id="1725"/>
    <lineage>
        <taxon>Bacteria</taxon>
        <taxon>Bacillati</taxon>
        <taxon>Actinomycetota</taxon>
        <taxon>Actinomycetes</taxon>
        <taxon>Mycobacteriales</taxon>
        <taxon>Corynebacteriaceae</taxon>
        <taxon>Corynebacterium</taxon>
    </lineage>
</organism>